<evidence type="ECO:0000313" key="3">
    <source>
        <dbReference type="EMBL" id="CAD9324933.1"/>
    </source>
</evidence>
<accession>A0A7S1Z108</accession>
<feature type="region of interest" description="Disordered" evidence="2">
    <location>
        <begin position="471"/>
        <end position="495"/>
    </location>
</feature>
<name>A0A7S1Z108_9STRA</name>
<keyword evidence="1" id="KW-0175">Coiled coil</keyword>
<organism evidence="3">
    <name type="scientific">Ditylum brightwellii</name>
    <dbReference type="NCBI Taxonomy" id="49249"/>
    <lineage>
        <taxon>Eukaryota</taxon>
        <taxon>Sar</taxon>
        <taxon>Stramenopiles</taxon>
        <taxon>Ochrophyta</taxon>
        <taxon>Bacillariophyta</taxon>
        <taxon>Mediophyceae</taxon>
        <taxon>Lithodesmiophycidae</taxon>
        <taxon>Lithodesmiales</taxon>
        <taxon>Lithodesmiaceae</taxon>
        <taxon>Ditylum</taxon>
    </lineage>
</organism>
<proteinExistence type="predicted"/>
<feature type="coiled-coil region" evidence="1">
    <location>
        <begin position="137"/>
        <end position="270"/>
    </location>
</feature>
<protein>
    <submittedName>
        <fullName evidence="3">Uncharacterized protein</fullName>
    </submittedName>
</protein>
<feature type="compositionally biased region" description="Basic and acidic residues" evidence="2">
    <location>
        <begin position="1"/>
        <end position="10"/>
    </location>
</feature>
<feature type="region of interest" description="Disordered" evidence="2">
    <location>
        <begin position="348"/>
        <end position="387"/>
    </location>
</feature>
<sequence length="583" mass="65825">MEEKTLREANSKLISSLEDENRELEERSASALKEVSTMREMMEQLEEELQDANSALQSYLTDEVSTRVSDMATLAVRNEISELRLQHASDQETLLTERNARLKAEQQVEKLSADIALLVPAGEEGESIDNLIRRTANKATEENIRREKHVINELRSALDRAIEELAVARKSEKHAEERAASSRLHASVCEQELMAAKSDIDLLTQSIEEMREAEINTRSSLEYRINALEDDYDALTRSSADKIDSVKSELSQTTMEKERLAHDLKESEKANTALVYSTSVENETGSTSPEKSELIMLRLEKVQLLAAVSEASARTERRVREAVAACASSYEADLIVEKELREAAEATLGDVQTRLEESNSRDEKADDNTQDATTSEEDENDAEHDSNLGFEIEKLKRDYELLVIKTETLQAENQELKKKLKKSGADSQISQEELLQKCRDLEAKVREVEREGHYEAAVAAEISRLRSESAAAAKSNFGQPENDDQPDLNGDEKNEAFDNNMTVEDLYDHVFELKSEIREERMIYRDLLAEHEDLLALLAQQDLERASLHEALFNAGGDEAVENAIQEAEEKALNQFGKYIRVR</sequence>
<feature type="coiled-coil region" evidence="1">
    <location>
        <begin position="392"/>
        <end position="451"/>
    </location>
</feature>
<feature type="compositionally biased region" description="Basic and acidic residues" evidence="2">
    <location>
        <begin position="353"/>
        <end position="367"/>
    </location>
</feature>
<gene>
    <name evidence="3" type="ORF">DBRI1063_LOCUS8362</name>
</gene>
<dbReference type="EMBL" id="HBGN01013071">
    <property type="protein sequence ID" value="CAD9324933.1"/>
    <property type="molecule type" value="Transcribed_RNA"/>
</dbReference>
<evidence type="ECO:0000256" key="2">
    <source>
        <dbReference type="SAM" id="MobiDB-lite"/>
    </source>
</evidence>
<dbReference type="AlphaFoldDB" id="A0A7S1Z108"/>
<reference evidence="3" key="1">
    <citation type="submission" date="2021-01" db="EMBL/GenBank/DDBJ databases">
        <authorList>
            <person name="Corre E."/>
            <person name="Pelletier E."/>
            <person name="Niang G."/>
            <person name="Scheremetjew M."/>
            <person name="Finn R."/>
            <person name="Kale V."/>
            <person name="Holt S."/>
            <person name="Cochrane G."/>
            <person name="Meng A."/>
            <person name="Brown T."/>
            <person name="Cohen L."/>
        </authorList>
    </citation>
    <scope>NUCLEOTIDE SEQUENCE</scope>
    <source>
        <strain evidence="3">Pop2</strain>
    </source>
</reference>
<evidence type="ECO:0000256" key="1">
    <source>
        <dbReference type="SAM" id="Coils"/>
    </source>
</evidence>
<feature type="region of interest" description="Disordered" evidence="2">
    <location>
        <begin position="1"/>
        <end position="32"/>
    </location>
</feature>